<dbReference type="RefSeq" id="WP_090713331.1">
    <property type="nucleotide sequence ID" value="NZ_CBCSKY010000002.1"/>
</dbReference>
<dbReference type="AlphaFoldDB" id="A0A1G8KBS6"/>
<name>A0A1G8KBS6_9BACL</name>
<proteinExistence type="predicted"/>
<dbReference type="Pfam" id="PF19903">
    <property type="entry name" value="DUF6376"/>
    <property type="match status" value="1"/>
</dbReference>
<reference evidence="2" key="1">
    <citation type="submission" date="2016-10" db="EMBL/GenBank/DDBJ databases">
        <authorList>
            <person name="Varghese N."/>
            <person name="Submissions S."/>
        </authorList>
    </citation>
    <scope>NUCLEOTIDE SEQUENCE [LARGE SCALE GENOMIC DNA]</scope>
    <source>
        <strain evidence="2">CGMCC 1.11012</strain>
    </source>
</reference>
<keyword evidence="2" id="KW-1185">Reference proteome</keyword>
<evidence type="ECO:0000313" key="2">
    <source>
        <dbReference type="Proteomes" id="UP000199050"/>
    </source>
</evidence>
<protein>
    <submittedName>
        <fullName evidence="1">Uncharacterized protein</fullName>
    </submittedName>
</protein>
<evidence type="ECO:0000313" key="1">
    <source>
        <dbReference type="EMBL" id="SDI40843.1"/>
    </source>
</evidence>
<sequence length="146" mass="15889">MKKYGLSLLLFVLLIVPGCGFAEKVENSVTFASDTASYMQALTEFGQEMETLATEAATDPQAKEALMERLNALKEQISDYANLQVPEYAADLHQSITGYNDKLQQGLDQAATNLEEGKAAFEATGIPETISQINGLLNEISQLIPQ</sequence>
<accession>A0A1G8KBS6</accession>
<dbReference type="EMBL" id="FNDX01000005">
    <property type="protein sequence ID" value="SDI40843.1"/>
    <property type="molecule type" value="Genomic_DNA"/>
</dbReference>
<dbReference type="InterPro" id="IPR045956">
    <property type="entry name" value="DUF6376"/>
</dbReference>
<dbReference type="Gene3D" id="1.20.1170.10">
    <property type="match status" value="1"/>
</dbReference>
<dbReference type="Proteomes" id="UP000199050">
    <property type="component" value="Unassembled WGS sequence"/>
</dbReference>
<dbReference type="OrthoDB" id="2607309at2"/>
<gene>
    <name evidence="1" type="ORF">SAMN05216192_10593</name>
</gene>
<organism evidence="1 2">
    <name type="scientific">Paenibacillus typhae</name>
    <dbReference type="NCBI Taxonomy" id="1174501"/>
    <lineage>
        <taxon>Bacteria</taxon>
        <taxon>Bacillati</taxon>
        <taxon>Bacillota</taxon>
        <taxon>Bacilli</taxon>
        <taxon>Bacillales</taxon>
        <taxon>Paenibacillaceae</taxon>
        <taxon>Paenibacillus</taxon>
    </lineage>
</organism>